<name>A0A514DHR2_9CAUD</name>
<dbReference type="RefSeq" id="YP_010002753.1">
    <property type="nucleotide sequence ID" value="NC_053248.1"/>
</dbReference>
<proteinExistence type="predicted"/>
<evidence type="ECO:0000313" key="1">
    <source>
        <dbReference type="EMBL" id="QDH93158.1"/>
    </source>
</evidence>
<keyword evidence="2" id="KW-1185">Reference proteome</keyword>
<accession>A0A514DHR2</accession>
<dbReference type="EMBL" id="MK937607">
    <property type="protein sequence ID" value="QDH93158.1"/>
    <property type="molecule type" value="Genomic_DNA"/>
</dbReference>
<dbReference type="Proteomes" id="UP000316610">
    <property type="component" value="Segment"/>
</dbReference>
<gene>
    <name evidence="1" type="primary">4</name>
    <name evidence="1" type="ORF">SEA_ZIPP_4</name>
</gene>
<dbReference type="KEGG" id="vg:63027307"/>
<organism evidence="1 2">
    <name type="scientific">Gordonia phage Zipp</name>
    <dbReference type="NCBI Taxonomy" id="2591212"/>
    <lineage>
        <taxon>Viruses</taxon>
        <taxon>Duplodnaviria</taxon>
        <taxon>Heunggongvirae</taxon>
        <taxon>Uroviricota</taxon>
        <taxon>Caudoviricetes</taxon>
        <taxon>Stackebrandtviridae</taxon>
        <taxon>Schenleyvirinae</taxon>
        <taxon>Zitchvirus</taxon>
        <taxon>Zitchvirus zipp</taxon>
    </lineage>
</organism>
<protein>
    <submittedName>
        <fullName evidence="1">Uncharacterized protein</fullName>
    </submittedName>
</protein>
<sequence length="101" mass="11096">MTAPIARVSWFAGDMDEITGYNIGGGRHMVACMISHETPRGDVISSPALCSTADIIIERVPEQQGGQYMLAIPAPRPRRRRRRRTVPSPAGDQFLLFDVAS</sequence>
<reference evidence="1 2" key="1">
    <citation type="submission" date="2019-05" db="EMBL/GenBank/DDBJ databases">
        <authorList>
            <person name="Hammer B.W."/>
            <person name="Chiaro A."/>
            <person name="Dufresne J."/>
            <person name="Kristler A."/>
            <person name="Kuo C.N."/>
            <person name="Ozcan Z."/>
            <person name="Pasmanik V."/>
            <person name="Shin J."/>
            <person name="Stephens K.N."/>
            <person name="Butela K.A."/>
            <person name="Garlena R.A."/>
            <person name="Russell D.A."/>
            <person name="Pope W.H."/>
            <person name="Jacobs-Sera D."/>
            <person name="Hatfull G.F."/>
        </authorList>
    </citation>
    <scope>NUCLEOTIDE SEQUENCE [LARGE SCALE GENOMIC DNA]</scope>
</reference>
<evidence type="ECO:0000313" key="2">
    <source>
        <dbReference type="Proteomes" id="UP000316610"/>
    </source>
</evidence>
<dbReference type="GeneID" id="63027307"/>